<name>A0A0U1DT91_9MYCO</name>
<sequence length="179" mass="19175">MTTPSPSSSEFDFHLNRPGALIAALPAVLGFVPEFSLVLVTVNRGELGCVLRADLADDMTERVAHLVAVAATTGPDAVIAVMVDDHSRDCRACDDRYRDLASVLDEAFAVEGIELYAAHVVDKVAVGLPTAGGATTLYALAAGEYAERAEALWALLARTLPDPWRAERLSLLAFRLRAR</sequence>
<gene>
    <name evidence="2" type="ORF">BN970_05299</name>
</gene>
<reference evidence="2 3" key="1">
    <citation type="submission" date="2015-03" db="EMBL/GenBank/DDBJ databases">
        <authorList>
            <person name="Murphy D."/>
        </authorList>
    </citation>
    <scope>NUCLEOTIDE SEQUENCE [LARGE SCALE GENOMIC DNA]</scope>
    <source>
        <strain evidence="2 3">D16</strain>
    </source>
</reference>
<dbReference type="EMBL" id="CTEF01000005">
    <property type="protein sequence ID" value="CQD22440.1"/>
    <property type="molecule type" value="Genomic_DNA"/>
</dbReference>
<dbReference type="AlphaFoldDB" id="A0A0U1DT91"/>
<keyword evidence="1" id="KW-0812">Transmembrane</keyword>
<organism evidence="2 3">
    <name type="scientific">Mycolicibacterium conceptionense</name>
    <dbReference type="NCBI Taxonomy" id="451644"/>
    <lineage>
        <taxon>Bacteria</taxon>
        <taxon>Bacillati</taxon>
        <taxon>Actinomycetota</taxon>
        <taxon>Actinomycetes</taxon>
        <taxon>Mycobacteriales</taxon>
        <taxon>Mycobacteriaceae</taxon>
        <taxon>Mycolicibacterium</taxon>
    </lineage>
</organism>
<evidence type="ECO:0000256" key="1">
    <source>
        <dbReference type="SAM" id="Phobius"/>
    </source>
</evidence>
<evidence type="ECO:0000313" key="2">
    <source>
        <dbReference type="EMBL" id="CQD22440.1"/>
    </source>
</evidence>
<evidence type="ECO:0000313" key="3">
    <source>
        <dbReference type="Proteomes" id="UP000182227"/>
    </source>
</evidence>
<protein>
    <recommendedName>
        <fullName evidence="4">DUF4192 domain-containing protein</fullName>
    </recommendedName>
</protein>
<proteinExistence type="predicted"/>
<evidence type="ECO:0008006" key="4">
    <source>
        <dbReference type="Google" id="ProtNLM"/>
    </source>
</evidence>
<keyword evidence="1" id="KW-1133">Transmembrane helix</keyword>
<keyword evidence="1" id="KW-0472">Membrane</keyword>
<dbReference type="Proteomes" id="UP000182227">
    <property type="component" value="Unassembled WGS sequence"/>
</dbReference>
<dbReference type="InterPro" id="IPR025447">
    <property type="entry name" value="DUF4192"/>
</dbReference>
<dbReference type="Pfam" id="PF13830">
    <property type="entry name" value="DUF4192"/>
    <property type="match status" value="1"/>
</dbReference>
<accession>A0A0U1DT91</accession>
<feature type="transmembrane region" description="Helical" evidence="1">
    <location>
        <begin position="20"/>
        <end position="42"/>
    </location>
</feature>